<evidence type="ECO:0000313" key="1">
    <source>
        <dbReference type="EMBL" id="CAJ1933053.1"/>
    </source>
</evidence>
<comment type="caution">
    <text evidence="1">The sequence shown here is derived from an EMBL/GenBank/DDBJ whole genome shotgun (WGS) entry which is preliminary data.</text>
</comment>
<evidence type="ECO:0000313" key="2">
    <source>
        <dbReference type="Proteomes" id="UP001295423"/>
    </source>
</evidence>
<protein>
    <submittedName>
        <fullName evidence="1">Uncharacterized protein</fullName>
    </submittedName>
</protein>
<organism evidence="1 2">
    <name type="scientific">Cylindrotheca closterium</name>
    <dbReference type="NCBI Taxonomy" id="2856"/>
    <lineage>
        <taxon>Eukaryota</taxon>
        <taxon>Sar</taxon>
        <taxon>Stramenopiles</taxon>
        <taxon>Ochrophyta</taxon>
        <taxon>Bacillariophyta</taxon>
        <taxon>Bacillariophyceae</taxon>
        <taxon>Bacillariophycidae</taxon>
        <taxon>Bacillariales</taxon>
        <taxon>Bacillariaceae</taxon>
        <taxon>Cylindrotheca</taxon>
    </lineage>
</organism>
<dbReference type="EMBL" id="CAKOGP040000236">
    <property type="protein sequence ID" value="CAJ1933053.1"/>
    <property type="molecule type" value="Genomic_DNA"/>
</dbReference>
<dbReference type="AlphaFoldDB" id="A0AAD2CJ02"/>
<keyword evidence="2" id="KW-1185">Reference proteome</keyword>
<sequence length="213" mass="23260">MAISKTLIELNDATVAFLQSGEDLPKALESSILALSYNRTFLEGETVSSQSNSSLDECMLLSATGSDPSTAVKSGTFIYDHAVIIPTTIEIDATIVTAILVFNAALANHELAESNRLYHGTRVRLLTRAKHLYQLAYISCDLEQNPLFQFALINNIAVIEREIGNVSTANECFAYLFSLLIVFVDQGYDLRLRLVHGFVANVPFSIKNAAPAA</sequence>
<accession>A0AAD2CJ02</accession>
<proteinExistence type="predicted"/>
<dbReference type="Proteomes" id="UP001295423">
    <property type="component" value="Unassembled WGS sequence"/>
</dbReference>
<name>A0AAD2CJ02_9STRA</name>
<gene>
    <name evidence="1" type="ORF">CYCCA115_LOCUS3138</name>
</gene>
<reference evidence="1" key="1">
    <citation type="submission" date="2023-08" db="EMBL/GenBank/DDBJ databases">
        <authorList>
            <person name="Audoor S."/>
            <person name="Bilcke G."/>
        </authorList>
    </citation>
    <scope>NUCLEOTIDE SEQUENCE</scope>
</reference>